<reference evidence="5 6" key="1">
    <citation type="journal article" date="2020" name="Fungal Divers.">
        <title>Resolving the Mortierellaceae phylogeny through synthesis of multi-gene phylogenetics and phylogenomics.</title>
        <authorList>
            <person name="Vandepol N."/>
            <person name="Liber J."/>
            <person name="Desiro A."/>
            <person name="Na H."/>
            <person name="Kennedy M."/>
            <person name="Barry K."/>
            <person name="Grigoriev I.V."/>
            <person name="Miller A.N."/>
            <person name="O'Donnell K."/>
            <person name="Stajich J.E."/>
            <person name="Bonito G."/>
        </authorList>
    </citation>
    <scope>NUCLEOTIDE SEQUENCE [LARGE SCALE GENOMIC DNA]</scope>
    <source>
        <strain evidence="5 6">AD045</strain>
    </source>
</reference>
<dbReference type="InterPro" id="IPR000953">
    <property type="entry name" value="Chromo/chromo_shadow_dom"/>
</dbReference>
<dbReference type="PROSITE" id="PS00598">
    <property type="entry name" value="CHROMO_1"/>
    <property type="match status" value="1"/>
</dbReference>
<dbReference type="CDD" id="cd00024">
    <property type="entry name" value="CD_CSD"/>
    <property type="match status" value="1"/>
</dbReference>
<evidence type="ECO:0000256" key="3">
    <source>
        <dbReference type="SAM" id="MobiDB-lite"/>
    </source>
</evidence>
<protein>
    <recommendedName>
        <fullName evidence="4">Chromo domain-containing protein</fullName>
    </recommendedName>
</protein>
<evidence type="ECO:0000256" key="2">
    <source>
        <dbReference type="ARBA" id="ARBA00023242"/>
    </source>
</evidence>
<feature type="compositionally biased region" description="Basic and acidic residues" evidence="3">
    <location>
        <begin position="20"/>
        <end position="30"/>
    </location>
</feature>
<dbReference type="Pfam" id="PF00385">
    <property type="entry name" value="Chromo"/>
    <property type="match status" value="1"/>
</dbReference>
<dbReference type="PRINTS" id="PR00504">
    <property type="entry name" value="CHROMODOMAIN"/>
</dbReference>
<dbReference type="InterPro" id="IPR023779">
    <property type="entry name" value="Chromodomain_CS"/>
</dbReference>
<name>A0ABQ7K377_9FUNG</name>
<dbReference type="InterPro" id="IPR051219">
    <property type="entry name" value="Heterochromatin_chromo-domain"/>
</dbReference>
<feature type="region of interest" description="Disordered" evidence="3">
    <location>
        <begin position="1"/>
        <end position="124"/>
    </location>
</feature>
<feature type="domain" description="Chromo" evidence="4">
    <location>
        <begin position="111"/>
        <end position="160"/>
    </location>
</feature>
<dbReference type="CDD" id="cd18657">
    <property type="entry name" value="CSD_Swi6"/>
    <property type="match status" value="1"/>
</dbReference>
<evidence type="ECO:0000313" key="5">
    <source>
        <dbReference type="EMBL" id="KAG0289631.1"/>
    </source>
</evidence>
<keyword evidence="6" id="KW-1185">Reference proteome</keyword>
<gene>
    <name evidence="5" type="ORF">BGZ96_006851</name>
</gene>
<comment type="caution">
    <text evidence="5">The sequence shown here is derived from an EMBL/GenBank/DDBJ whole genome shotgun (WGS) entry which is preliminary data.</text>
</comment>
<dbReference type="Proteomes" id="UP001194696">
    <property type="component" value="Unassembled WGS sequence"/>
</dbReference>
<dbReference type="SUPFAM" id="SSF54160">
    <property type="entry name" value="Chromo domain-like"/>
    <property type="match status" value="2"/>
</dbReference>
<feature type="compositionally biased region" description="Basic and acidic residues" evidence="3">
    <location>
        <begin position="50"/>
        <end position="88"/>
    </location>
</feature>
<evidence type="ECO:0000259" key="4">
    <source>
        <dbReference type="PROSITE" id="PS50013"/>
    </source>
</evidence>
<dbReference type="SMART" id="SM00300">
    <property type="entry name" value="ChSh"/>
    <property type="match status" value="1"/>
</dbReference>
<dbReference type="PROSITE" id="PS50013">
    <property type="entry name" value="CHROMO_2"/>
    <property type="match status" value="1"/>
</dbReference>
<evidence type="ECO:0000256" key="1">
    <source>
        <dbReference type="ARBA" id="ARBA00004123"/>
    </source>
</evidence>
<evidence type="ECO:0000313" key="6">
    <source>
        <dbReference type="Proteomes" id="UP001194696"/>
    </source>
</evidence>
<dbReference type="Pfam" id="PF01393">
    <property type="entry name" value="Chromo_shadow"/>
    <property type="match status" value="1"/>
</dbReference>
<accession>A0ABQ7K377</accession>
<proteinExistence type="predicted"/>
<dbReference type="PANTHER" id="PTHR22812">
    <property type="entry name" value="CHROMOBOX PROTEIN"/>
    <property type="match status" value="1"/>
</dbReference>
<dbReference type="Gene3D" id="2.40.50.40">
    <property type="match status" value="2"/>
</dbReference>
<dbReference type="InterPro" id="IPR016197">
    <property type="entry name" value="Chromo-like_dom_sf"/>
</dbReference>
<feature type="compositionally biased region" description="Basic and acidic residues" evidence="3">
    <location>
        <begin position="164"/>
        <end position="185"/>
    </location>
</feature>
<dbReference type="SMART" id="SM00298">
    <property type="entry name" value="CHROMO"/>
    <property type="match status" value="1"/>
</dbReference>
<feature type="region of interest" description="Disordered" evidence="3">
    <location>
        <begin position="164"/>
        <end position="206"/>
    </location>
</feature>
<keyword evidence="2" id="KW-0539">Nucleus</keyword>
<dbReference type="EMBL" id="JAAAIM010000336">
    <property type="protein sequence ID" value="KAG0289631.1"/>
    <property type="molecule type" value="Genomic_DNA"/>
</dbReference>
<dbReference type="InterPro" id="IPR008251">
    <property type="entry name" value="Chromo_shadow_dom"/>
</dbReference>
<dbReference type="InterPro" id="IPR023780">
    <property type="entry name" value="Chromo_domain"/>
</dbReference>
<comment type="subcellular location">
    <subcellularLocation>
        <location evidence="1">Nucleus</location>
    </subcellularLocation>
</comment>
<organism evidence="5 6">
    <name type="scientific">Linnemannia gamsii</name>
    <dbReference type="NCBI Taxonomy" id="64522"/>
    <lineage>
        <taxon>Eukaryota</taxon>
        <taxon>Fungi</taxon>
        <taxon>Fungi incertae sedis</taxon>
        <taxon>Mucoromycota</taxon>
        <taxon>Mortierellomycotina</taxon>
        <taxon>Mortierellomycetes</taxon>
        <taxon>Mortierellales</taxon>
        <taxon>Mortierellaceae</taxon>
        <taxon>Linnemannia</taxon>
    </lineage>
</organism>
<dbReference type="InterPro" id="IPR017984">
    <property type="entry name" value="Chromo_dom_subgr"/>
</dbReference>
<feature type="compositionally biased region" description="Low complexity" evidence="3">
    <location>
        <begin position="37"/>
        <end position="49"/>
    </location>
</feature>
<sequence length="311" mass="34458">MTDAITPERAVSREPSVPLKEQKSDEKNNTEEVAQPATTTTTITSASDKIISDVSDKVRTGDKAEDKAEDKTEGNTEDKVERNADGTEKATVGSSGDDEDGDDEDAEEAEYEVERVVGHKHTKGKLQYHLKWNGYDSDDNTWEDKDNVYCVDLIEAYWERLEEAGGSRSDLKGKDGVPAKKETARTPKSNGATTKAVKKDRDGDTMMDMAPAKRQKTTGAPKGVGKAAVGAEEGARNNNSSGGYWIPPKNWASWEDKVETIQTVERNNQRLLIRLAWKNGKESQHPIEAAHQKCPQKLIQFYESHIKFSQA</sequence>
<feature type="compositionally biased region" description="Acidic residues" evidence="3">
    <location>
        <begin position="96"/>
        <end position="111"/>
    </location>
</feature>